<name>A0A9R0IEJ1_SPIOL</name>
<protein>
    <submittedName>
        <fullName evidence="3">Uncharacterized protein isoform X1</fullName>
    </submittedName>
</protein>
<reference evidence="2" key="1">
    <citation type="journal article" date="2021" name="Nat. Commun.">
        <title>Genomic analyses provide insights into spinach domestication and the genetic basis of agronomic traits.</title>
        <authorList>
            <person name="Cai X."/>
            <person name="Sun X."/>
            <person name="Xu C."/>
            <person name="Sun H."/>
            <person name="Wang X."/>
            <person name="Ge C."/>
            <person name="Zhang Z."/>
            <person name="Wang Q."/>
            <person name="Fei Z."/>
            <person name="Jiao C."/>
            <person name="Wang Q."/>
        </authorList>
    </citation>
    <scope>NUCLEOTIDE SEQUENCE [LARGE SCALE GENOMIC DNA]</scope>
    <source>
        <strain evidence="2">cv. Varoflay</strain>
    </source>
</reference>
<organism evidence="2 3">
    <name type="scientific">Spinacia oleracea</name>
    <name type="common">Spinach</name>
    <dbReference type="NCBI Taxonomy" id="3562"/>
    <lineage>
        <taxon>Eukaryota</taxon>
        <taxon>Viridiplantae</taxon>
        <taxon>Streptophyta</taxon>
        <taxon>Embryophyta</taxon>
        <taxon>Tracheophyta</taxon>
        <taxon>Spermatophyta</taxon>
        <taxon>Magnoliopsida</taxon>
        <taxon>eudicotyledons</taxon>
        <taxon>Gunneridae</taxon>
        <taxon>Pentapetalae</taxon>
        <taxon>Caryophyllales</taxon>
        <taxon>Chenopodiaceae</taxon>
        <taxon>Chenopodioideae</taxon>
        <taxon>Anserineae</taxon>
        <taxon>Spinacia</taxon>
    </lineage>
</organism>
<evidence type="ECO:0000313" key="2">
    <source>
        <dbReference type="Proteomes" id="UP000813463"/>
    </source>
</evidence>
<accession>A0A9R0IEJ1</accession>
<feature type="region of interest" description="Disordered" evidence="1">
    <location>
        <begin position="1"/>
        <end position="23"/>
    </location>
</feature>
<evidence type="ECO:0000256" key="1">
    <source>
        <dbReference type="SAM" id="MobiDB-lite"/>
    </source>
</evidence>
<feature type="region of interest" description="Disordered" evidence="1">
    <location>
        <begin position="66"/>
        <end position="101"/>
    </location>
</feature>
<dbReference type="OrthoDB" id="1938423at2759"/>
<evidence type="ECO:0000313" key="3">
    <source>
        <dbReference type="RefSeq" id="XP_021847872.1"/>
    </source>
</evidence>
<proteinExistence type="predicted"/>
<sequence>MRGKRVRFKDLEAEPNHSASCKFDASSAPYEATEHLPGPVTASNEPKTSEFAFFKRLKQNVANTSCRNPQIRESIPMRNSRSSNHARESGKLNLKDVQSSRYIKKPTSGEIGSFLTHRDTALDNSLESSATPRKEQDNEKFKCSSFIKTPASISMDSFLSATANASVKPDSQQDDGDIFLSKRLKLQQQIAKTLFPETDEVPKECDLVSLLLSRLLPESSRETLSQNPQFRQPRTEEISQLHLDSNIQLGEASNTSRKLLKASKYQFLDSPISASQSHIFRGTLPSGQAVEDLDASAARNSFRMLLGHEEGNEQRSSLNGIASGCWSNRVEDRNLLTWDNDLYDYSTSDNTSHRILKNEAYDQFSCDAYDNSQSCRFRDQNFSYEVLSGSDNFFATAKIGDYSTSDNTNHKILKNEAYEPFSYDAYDNSQSCRFIDQNCSYKVVNGSYVSFAAAKDGGLIYKNEIHDFNMDRGAQLSSPISWYDSCSRVAFERSRPCASSNLSCTEPDYLNDFENRRETRPLLLGWNSNESDMQDSTHSSHLELDIYRPPPSTCSEAHEDSSELEIYCPPPSWSIDHWDILKKSAMLHLSPYTGHDHDFQGHHFPQKDLVPRSPNVPFRLSYGQEQWGTEDSVLLKSLSNGSSFFFIPQKGDRTMMPERNYHAVEAFVNSKDFESNSGLEFNSEYECTDNVVELFGRGNLSSQFLISDENSLGTSQTEHWSLTSMENPIEQEDSFPLQLHTIGWKDTEVETDHVVRVTPCDEFSW</sequence>
<feature type="compositionally biased region" description="Basic and acidic residues" evidence="1">
    <location>
        <begin position="85"/>
        <end position="94"/>
    </location>
</feature>
<dbReference type="RefSeq" id="XP_021847872.1">
    <property type="nucleotide sequence ID" value="XM_021992180.2"/>
</dbReference>
<reference evidence="3" key="2">
    <citation type="submission" date="2025-08" db="UniProtKB">
        <authorList>
            <consortium name="RefSeq"/>
        </authorList>
    </citation>
    <scope>IDENTIFICATION</scope>
    <source>
        <tissue evidence="3">Leaf</tissue>
    </source>
</reference>
<dbReference type="KEGG" id="soe:110787547"/>
<dbReference type="AlphaFoldDB" id="A0A9R0IEJ1"/>
<dbReference type="Proteomes" id="UP000813463">
    <property type="component" value="Chromosome 6"/>
</dbReference>
<dbReference type="GeneID" id="110787547"/>
<keyword evidence="2" id="KW-1185">Reference proteome</keyword>
<gene>
    <name evidence="3" type="primary">LOC110787547</name>
</gene>